<evidence type="ECO:0000256" key="1">
    <source>
        <dbReference type="ARBA" id="ARBA00001946"/>
    </source>
</evidence>
<dbReference type="CDD" id="cd05799">
    <property type="entry name" value="PGM2"/>
    <property type="match status" value="1"/>
</dbReference>
<dbReference type="FunFam" id="3.40.120.10:FF:000035">
    <property type="entry name" value="Pgm3p"/>
    <property type="match status" value="1"/>
</dbReference>
<dbReference type="InterPro" id="IPR005841">
    <property type="entry name" value="Alpha-D-phosphohexomutase_SF"/>
</dbReference>
<reference evidence="15" key="1">
    <citation type="submission" date="2013-10" db="EMBL/GenBank/DDBJ databases">
        <title>Genomic analysis of the causative agents of coccidiosis in chickens.</title>
        <authorList>
            <person name="Reid A.J."/>
            <person name="Blake D."/>
            <person name="Billington K."/>
            <person name="Browne H."/>
            <person name="Dunn M."/>
            <person name="Hung S."/>
            <person name="Kawahara F."/>
            <person name="Miranda-Saavedra D."/>
            <person name="Mourier T."/>
            <person name="Nagra H."/>
            <person name="Otto T.D."/>
            <person name="Rawlings N."/>
            <person name="Sanchez A."/>
            <person name="Sanders M."/>
            <person name="Subramaniam C."/>
            <person name="Tay Y."/>
            <person name="Dear P."/>
            <person name="Doerig C."/>
            <person name="Gruber A."/>
            <person name="Parkinson J."/>
            <person name="Shirley M."/>
            <person name="Wan K.L."/>
            <person name="Berriman M."/>
            <person name="Tomley F."/>
            <person name="Pain A."/>
        </authorList>
    </citation>
    <scope>NUCLEOTIDE SEQUENCE [LARGE SCALE GENOMIC DNA]</scope>
    <source>
        <strain evidence="15">Houghton</strain>
    </source>
</reference>
<keyword evidence="9" id="KW-0413">Isomerase</keyword>
<reference evidence="15" key="2">
    <citation type="submission" date="2013-10" db="EMBL/GenBank/DDBJ databases">
        <authorList>
            <person name="Aslett M."/>
        </authorList>
    </citation>
    <scope>NUCLEOTIDE SEQUENCE [LARGE SCALE GENOMIC DNA]</scope>
    <source>
        <strain evidence="15">Houghton</strain>
    </source>
</reference>
<keyword evidence="5" id="KW-0313">Glucose metabolism</keyword>
<dbReference type="VEuPathDB" id="ToxoDB:EAH_00026930"/>
<comment type="subcellular location">
    <subcellularLocation>
        <location evidence="2">Cytoplasm</location>
    </subcellularLocation>
</comment>
<dbReference type="Pfam" id="PF02880">
    <property type="entry name" value="PGM_PMM_III"/>
    <property type="match status" value="1"/>
</dbReference>
<keyword evidence="10" id="KW-0119">Carbohydrate metabolism</keyword>
<dbReference type="Pfam" id="PF02878">
    <property type="entry name" value="PGM_PMM_I"/>
    <property type="match status" value="1"/>
</dbReference>
<feature type="domain" description="Alpha-D-phosphohexomutase alpha/beta/alpha" evidence="13">
    <location>
        <begin position="232"/>
        <end position="330"/>
    </location>
</feature>
<dbReference type="OrthoDB" id="409777at2759"/>
<evidence type="ECO:0000256" key="9">
    <source>
        <dbReference type="ARBA" id="ARBA00023235"/>
    </source>
</evidence>
<dbReference type="AlphaFoldDB" id="U6GDZ3"/>
<evidence type="ECO:0000256" key="5">
    <source>
        <dbReference type="ARBA" id="ARBA00022526"/>
    </source>
</evidence>
<gene>
    <name evidence="15" type="ORF">EAH_00026930</name>
</gene>
<accession>U6GDZ3</accession>
<dbReference type="RefSeq" id="XP_013251938.1">
    <property type="nucleotide sequence ID" value="XM_013396484.1"/>
</dbReference>
<dbReference type="Proteomes" id="UP000018050">
    <property type="component" value="Unassembled WGS sequence"/>
</dbReference>
<dbReference type="PANTHER" id="PTHR45745">
    <property type="entry name" value="PHOSPHOMANNOMUTASE 45A"/>
    <property type="match status" value="1"/>
</dbReference>
<keyword evidence="7 11" id="KW-0479">Metal-binding</keyword>
<dbReference type="PANTHER" id="PTHR45745:SF1">
    <property type="entry name" value="PHOSPHOGLUCOMUTASE 2B-RELATED"/>
    <property type="match status" value="1"/>
</dbReference>
<sequence>MDVEADLSRLRDAAVQQQIRLWLALDKNAQSQQEAKRLIKEASEEQLKEVFCKHLKFGTAGLRAHMGAGFSRLNDVTIQQASQGLADYLIKRHGADICSTRGIIIGRDCRHNSERFSHLAAATFLSRGFRVYLCRSAVHTPLVAFGVLHLNCVAGIVITASHNPKEYNGYKVYDENGAQIIPPVDADIANAIQNNQSLWPEVEEVFDRSKGFIFVSEDKAQQLVDPTKELTEEYLSSITADLCMRKEETQKSSLKVVYTPMHGGLGVGVKCTRTSVDEQCIPDPDFSTVSFPNPEEEGALNLAIKKAEENNISFVVANDPDADRLGCAEKVNGEWHQFTGDEIGIMLAAYLLEVRVKQKKEKAKMLFISSVVSSSMLKAFAEANGCVYRCTGTGFKWIENRAALLQQQQSLEPVLLYEEALGFGVYAQTEAIYTISCSSSSSSTASFFLVMLA</sequence>
<comment type="similarity">
    <text evidence="3 11">Belongs to the phosphohexose mutase family.</text>
</comment>
<dbReference type="GO" id="GO:0006006">
    <property type="term" value="P:glucose metabolic process"/>
    <property type="evidence" value="ECO:0007669"/>
    <property type="project" value="UniProtKB-KW"/>
</dbReference>
<evidence type="ECO:0000256" key="2">
    <source>
        <dbReference type="ARBA" id="ARBA00004496"/>
    </source>
</evidence>
<dbReference type="PRINTS" id="PR00509">
    <property type="entry name" value="PGMPMM"/>
</dbReference>
<dbReference type="InterPro" id="IPR016055">
    <property type="entry name" value="A-D-PHexomutase_a/b/a-I/II/III"/>
</dbReference>
<keyword evidence="4" id="KW-0963">Cytoplasm</keyword>
<dbReference type="GeneID" id="25270763"/>
<evidence type="ECO:0000259" key="12">
    <source>
        <dbReference type="Pfam" id="PF02878"/>
    </source>
</evidence>
<dbReference type="InterPro" id="IPR016066">
    <property type="entry name" value="A-D-PHexomutase_CS"/>
</dbReference>
<evidence type="ECO:0000256" key="3">
    <source>
        <dbReference type="ARBA" id="ARBA00010231"/>
    </source>
</evidence>
<dbReference type="GO" id="GO:0005737">
    <property type="term" value="C:cytoplasm"/>
    <property type="evidence" value="ECO:0007669"/>
    <property type="project" value="UniProtKB-SubCell"/>
</dbReference>
<evidence type="ECO:0000313" key="15">
    <source>
        <dbReference type="EMBL" id="CDI77757.1"/>
    </source>
</evidence>
<dbReference type="GO" id="GO:0005634">
    <property type="term" value="C:nucleus"/>
    <property type="evidence" value="ECO:0007669"/>
    <property type="project" value="TreeGrafter"/>
</dbReference>
<organism evidence="15 16">
    <name type="scientific">Eimeria acervulina</name>
    <name type="common">Coccidian parasite</name>
    <dbReference type="NCBI Taxonomy" id="5801"/>
    <lineage>
        <taxon>Eukaryota</taxon>
        <taxon>Sar</taxon>
        <taxon>Alveolata</taxon>
        <taxon>Apicomplexa</taxon>
        <taxon>Conoidasida</taxon>
        <taxon>Coccidia</taxon>
        <taxon>Eucoccidiorida</taxon>
        <taxon>Eimeriorina</taxon>
        <taxon>Eimeriidae</taxon>
        <taxon>Eimeria</taxon>
    </lineage>
</organism>
<dbReference type="InterPro" id="IPR005846">
    <property type="entry name" value="A-D-PHexomutase_a/b/a-III"/>
</dbReference>
<keyword evidence="16" id="KW-1185">Reference proteome</keyword>
<dbReference type="Pfam" id="PF02879">
    <property type="entry name" value="PGM_PMM_II"/>
    <property type="match status" value="1"/>
</dbReference>
<evidence type="ECO:0000256" key="7">
    <source>
        <dbReference type="ARBA" id="ARBA00022723"/>
    </source>
</evidence>
<dbReference type="GO" id="GO:0006166">
    <property type="term" value="P:purine ribonucleoside salvage"/>
    <property type="evidence" value="ECO:0007669"/>
    <property type="project" value="TreeGrafter"/>
</dbReference>
<evidence type="ECO:0000256" key="8">
    <source>
        <dbReference type="ARBA" id="ARBA00022842"/>
    </source>
</evidence>
<dbReference type="InterPro" id="IPR005845">
    <property type="entry name" value="A-D-PHexomutase_a/b/a-II"/>
</dbReference>
<dbReference type="InterPro" id="IPR005844">
    <property type="entry name" value="A-D-PHexomutase_a/b/a-I"/>
</dbReference>
<comment type="cofactor">
    <cofactor evidence="1">
        <name>Mg(2+)</name>
        <dbReference type="ChEBI" id="CHEBI:18420"/>
    </cofactor>
</comment>
<dbReference type="EMBL" id="HG670738">
    <property type="protein sequence ID" value="CDI77757.1"/>
    <property type="molecule type" value="Genomic_DNA"/>
</dbReference>
<dbReference type="OMA" id="CFGYMFG"/>
<dbReference type="SUPFAM" id="SSF53738">
    <property type="entry name" value="Phosphoglucomutase, first 3 domains"/>
    <property type="match status" value="3"/>
</dbReference>
<feature type="domain" description="Alpha-D-phosphohexomutase alpha/beta/alpha" evidence="14">
    <location>
        <begin position="340"/>
        <end position="401"/>
    </location>
</feature>
<proteinExistence type="inferred from homology"/>
<feature type="domain" description="Alpha-D-phosphohexomutase alpha/beta/alpha" evidence="12">
    <location>
        <begin position="55"/>
        <end position="197"/>
    </location>
</feature>
<evidence type="ECO:0000256" key="4">
    <source>
        <dbReference type="ARBA" id="ARBA00022490"/>
    </source>
</evidence>
<evidence type="ECO:0000259" key="14">
    <source>
        <dbReference type="Pfam" id="PF02880"/>
    </source>
</evidence>
<dbReference type="GO" id="GO:0008973">
    <property type="term" value="F:phosphopentomutase activity"/>
    <property type="evidence" value="ECO:0007669"/>
    <property type="project" value="TreeGrafter"/>
</dbReference>
<keyword evidence="8 11" id="KW-0460">Magnesium</keyword>
<keyword evidence="6" id="KW-0597">Phosphoprotein</keyword>
<name>U6GDZ3_EIMAC</name>
<protein>
    <submittedName>
        <fullName evidence="15">Phosphoglucomutase, putative</fullName>
    </submittedName>
</protein>
<dbReference type="GO" id="GO:0000287">
    <property type="term" value="F:magnesium ion binding"/>
    <property type="evidence" value="ECO:0007669"/>
    <property type="project" value="InterPro"/>
</dbReference>
<dbReference type="Gene3D" id="3.40.120.10">
    <property type="entry name" value="Alpha-D-Glucose-1,6-Bisphosphate, subunit A, domain 3"/>
    <property type="match status" value="3"/>
</dbReference>
<dbReference type="PROSITE" id="PS00710">
    <property type="entry name" value="PGM_PMM"/>
    <property type="match status" value="1"/>
</dbReference>
<evidence type="ECO:0000259" key="13">
    <source>
        <dbReference type="Pfam" id="PF02879"/>
    </source>
</evidence>
<evidence type="ECO:0000256" key="6">
    <source>
        <dbReference type="ARBA" id="ARBA00022553"/>
    </source>
</evidence>
<evidence type="ECO:0000256" key="10">
    <source>
        <dbReference type="ARBA" id="ARBA00023277"/>
    </source>
</evidence>
<evidence type="ECO:0000313" key="16">
    <source>
        <dbReference type="Proteomes" id="UP000018050"/>
    </source>
</evidence>
<evidence type="ECO:0000256" key="11">
    <source>
        <dbReference type="RuleBase" id="RU004326"/>
    </source>
</evidence>